<protein>
    <recommendedName>
        <fullName evidence="3">Reverse transcriptase domain-containing protein</fullName>
    </recommendedName>
</protein>
<reference evidence="1 2" key="1">
    <citation type="journal article" date="2018" name="PLoS Genet.">
        <title>Population sequencing reveals clonal diversity and ancestral inbreeding in the grapevine cultivar Chardonnay.</title>
        <authorList>
            <person name="Roach M.J."/>
            <person name="Johnson D.L."/>
            <person name="Bohlmann J."/>
            <person name="van Vuuren H.J."/>
            <person name="Jones S.J."/>
            <person name="Pretorius I.S."/>
            <person name="Schmidt S.A."/>
            <person name="Borneman A.R."/>
        </authorList>
    </citation>
    <scope>NUCLEOTIDE SEQUENCE [LARGE SCALE GENOMIC DNA]</scope>
    <source>
        <strain evidence="2">cv. Chardonnay</strain>
        <tissue evidence="1">Leaf</tissue>
    </source>
</reference>
<gene>
    <name evidence="1" type="ORF">CK203_046087</name>
</gene>
<evidence type="ECO:0008006" key="3">
    <source>
        <dbReference type="Google" id="ProtNLM"/>
    </source>
</evidence>
<evidence type="ECO:0000313" key="1">
    <source>
        <dbReference type="EMBL" id="RVW86204.1"/>
    </source>
</evidence>
<dbReference type="AlphaFoldDB" id="A0A438HP33"/>
<dbReference type="PANTHER" id="PTHR33116">
    <property type="entry name" value="REVERSE TRANSCRIPTASE ZINC-BINDING DOMAIN-CONTAINING PROTEIN-RELATED-RELATED"/>
    <property type="match status" value="1"/>
</dbReference>
<name>A0A438HP33_VITVI</name>
<organism evidence="1 2">
    <name type="scientific">Vitis vinifera</name>
    <name type="common">Grape</name>
    <dbReference type="NCBI Taxonomy" id="29760"/>
    <lineage>
        <taxon>Eukaryota</taxon>
        <taxon>Viridiplantae</taxon>
        <taxon>Streptophyta</taxon>
        <taxon>Embryophyta</taxon>
        <taxon>Tracheophyta</taxon>
        <taxon>Spermatophyta</taxon>
        <taxon>Magnoliopsida</taxon>
        <taxon>eudicotyledons</taxon>
        <taxon>Gunneridae</taxon>
        <taxon>Pentapetalae</taxon>
        <taxon>rosids</taxon>
        <taxon>Vitales</taxon>
        <taxon>Vitaceae</taxon>
        <taxon>Viteae</taxon>
        <taxon>Vitis</taxon>
    </lineage>
</organism>
<comment type="caution">
    <text evidence="1">The sequence shown here is derived from an EMBL/GenBank/DDBJ whole genome shotgun (WGS) entry which is preliminary data.</text>
</comment>
<accession>A0A438HP33</accession>
<proteinExistence type="predicted"/>
<dbReference type="Proteomes" id="UP000288805">
    <property type="component" value="Unassembled WGS sequence"/>
</dbReference>
<dbReference type="EMBL" id="QGNW01000196">
    <property type="protein sequence ID" value="RVW86204.1"/>
    <property type="molecule type" value="Genomic_DNA"/>
</dbReference>
<dbReference type="PANTHER" id="PTHR33116:SF78">
    <property type="entry name" value="OS12G0587133 PROTEIN"/>
    <property type="match status" value="1"/>
</dbReference>
<evidence type="ECO:0000313" key="2">
    <source>
        <dbReference type="Proteomes" id="UP000288805"/>
    </source>
</evidence>
<sequence>MRVLQKWGLGQSGWDGCGAVYLLAKFSILVNGVPTAFFSSSKGMRQGDPLSPYLFVMGMEVCRVGQLPAVYLGLPLGAPNKVISVRDGVEEKVRRRLALWKHQYISKGGRITLIKSTMASMPLISNVFVPHAKISGKEANGFEGLLVLRRNFGRRCLRQSMGKKDFGWRTRKTNEVGKGNKIRFWTDPWCGSYVLSQSFPNLFAMAAYRNAHGGRDVGPEFWLRCVESKVSKGL</sequence>